<protein>
    <submittedName>
        <fullName evidence="2">Uncharacterized protein</fullName>
    </submittedName>
</protein>
<dbReference type="STRING" id="4097.A0A1S3X033"/>
<feature type="compositionally biased region" description="Low complexity" evidence="1">
    <location>
        <begin position="46"/>
        <end position="61"/>
    </location>
</feature>
<dbReference type="RefSeq" id="XP_016433158.1">
    <property type="nucleotide sequence ID" value="XM_016577672.1"/>
</dbReference>
<accession>A0A1S3X033</accession>
<gene>
    <name evidence="2" type="primary">LOC107759681</name>
</gene>
<organism evidence="2">
    <name type="scientific">Nicotiana tabacum</name>
    <name type="common">Common tobacco</name>
    <dbReference type="NCBI Taxonomy" id="4097"/>
    <lineage>
        <taxon>Eukaryota</taxon>
        <taxon>Viridiplantae</taxon>
        <taxon>Streptophyta</taxon>
        <taxon>Embryophyta</taxon>
        <taxon>Tracheophyta</taxon>
        <taxon>Spermatophyta</taxon>
        <taxon>Magnoliopsida</taxon>
        <taxon>eudicotyledons</taxon>
        <taxon>Gunneridae</taxon>
        <taxon>Pentapetalae</taxon>
        <taxon>asterids</taxon>
        <taxon>lamiids</taxon>
        <taxon>Solanales</taxon>
        <taxon>Solanaceae</taxon>
        <taxon>Nicotianoideae</taxon>
        <taxon>Nicotianeae</taxon>
        <taxon>Nicotiana</taxon>
    </lineage>
</organism>
<sequence>MAAAVTEKIMSPSPPPSQHMHLSPSTSRRGLDAAFDTDALDRRPSLDLSSSSSPSPSRLSDAQNQLFVRSEEYRQLFRLPPDELNLVRQQTNCETRTIKIPFGVVIEYNFSGYVQTKTGPKLEQRKSVVHREALLTPDNLRKRGMPLCSRCYLGGQDAKTINIYFHTAGLLVNCGICPSILEALDGQCQVDLLMCRQAGTKKEL</sequence>
<evidence type="ECO:0000256" key="1">
    <source>
        <dbReference type="SAM" id="MobiDB-lite"/>
    </source>
</evidence>
<dbReference type="KEGG" id="nta:107759681"/>
<proteinExistence type="predicted"/>
<feature type="region of interest" description="Disordered" evidence="1">
    <location>
        <begin position="1"/>
        <end position="64"/>
    </location>
</feature>
<name>A0A1S3X033_TOBAC</name>
<evidence type="ECO:0000313" key="2">
    <source>
        <dbReference type="RefSeq" id="XP_016433158.1"/>
    </source>
</evidence>
<dbReference type="PaxDb" id="4097-A0A1S3X033"/>
<dbReference type="AlphaFoldDB" id="A0A1S3X033"/>
<reference evidence="2" key="1">
    <citation type="submission" date="2025-08" db="UniProtKB">
        <authorList>
            <consortium name="RefSeq"/>
        </authorList>
    </citation>
    <scope>IDENTIFICATION</scope>
</reference>